<organism evidence="1 2">
    <name type="scientific">Wickerhamomyces ciferrii (strain ATCC 14091 / BCRC 22168 / CBS 111 / JCM 3599 / NBRC 0793 / NRRL Y-1031 F-60-10)</name>
    <name type="common">Yeast</name>
    <name type="synonym">Pichia ciferrii</name>
    <dbReference type="NCBI Taxonomy" id="1206466"/>
    <lineage>
        <taxon>Eukaryota</taxon>
        <taxon>Fungi</taxon>
        <taxon>Dikarya</taxon>
        <taxon>Ascomycota</taxon>
        <taxon>Saccharomycotina</taxon>
        <taxon>Saccharomycetes</taxon>
        <taxon>Phaffomycetales</taxon>
        <taxon>Wickerhamomycetaceae</taxon>
        <taxon>Wickerhamomyces</taxon>
    </lineage>
</organism>
<dbReference type="Proteomes" id="UP000009328">
    <property type="component" value="Unassembled WGS sequence"/>
</dbReference>
<name>K0KSU1_WICCF</name>
<sequence>MIQTIISSIRSFSIRIGDSFHVLYTERNILEALSVLLGYPRGFGKIYILRSFYNTTYRPFWRLNRLLCPIRYHLSKRLNSLYQWTYHSKLKSLIKKNEDFQDFDVSKIDDIEKPVSNHNGNVNELVLPMEIWEIIAQIGKIDYSIMLNINKSFLNTFAPKIYDTLKLTIVLTPLTKMKLNDEAFLKNGPDLIMDTKYYDSYSIYKRHQESKKFDYEFLDTSIRDQDYFKGIDPKQIKRHHHPTMSESKDRGENVNHPFEVRSLRKIQFILKNILQNPNSIMKSFIKDILVDICIFDGFNKLMTMKQRFSSGYESLKELIDQEIKQNEHVSVMKVNSGQNEFKSISVIPFDDNFDRIRWQDPLLNRKIRNSRMIGSIKTKFKEHTFSHLGYIFPQNIYYKELLSVYLLSDHLYSHILRRRLSKFEKSMYFQNANPIKHWRYTVLNHCYNRITKRVNRPSYYKMIVTGQSCVKIEDREFKTELQVYEILKTLIETLIVKSDNGVGGNSYGLDHVQSSILILGIDDGIPQVSKEFTQNLSHMDNRRNPLLKLTPQLILINKSATTEETI</sequence>
<evidence type="ECO:0000313" key="2">
    <source>
        <dbReference type="Proteomes" id="UP000009328"/>
    </source>
</evidence>
<keyword evidence="2" id="KW-1185">Reference proteome</keyword>
<reference evidence="1 2" key="1">
    <citation type="journal article" date="2012" name="Eukaryot. Cell">
        <title>Draft genome sequence of Wickerhamomyces ciferrii NRRL Y-1031 F-60-10.</title>
        <authorList>
            <person name="Schneider J."/>
            <person name="Andrea H."/>
            <person name="Blom J."/>
            <person name="Jaenicke S."/>
            <person name="Ruckert C."/>
            <person name="Schorsch C."/>
            <person name="Szczepanowski R."/>
            <person name="Farwick M."/>
            <person name="Goesmann A."/>
            <person name="Puhler A."/>
            <person name="Schaffer S."/>
            <person name="Tauch A."/>
            <person name="Kohler T."/>
            <person name="Brinkrolf K."/>
        </authorList>
    </citation>
    <scope>NUCLEOTIDE SEQUENCE [LARGE SCALE GENOMIC DNA]</scope>
    <source>
        <strain evidence="2">ATCC 14091 / BCRC 22168 / CBS 111 / JCM 3599 / NBRC 0793 / NRRL Y-1031 F-60-10</strain>
    </source>
</reference>
<evidence type="ECO:0000313" key="1">
    <source>
        <dbReference type="EMBL" id="CCH44398.1"/>
    </source>
</evidence>
<dbReference type="InParanoid" id="K0KSU1"/>
<protein>
    <submittedName>
        <fullName evidence="1">Uncharacterized protein</fullName>
    </submittedName>
</protein>
<comment type="caution">
    <text evidence="1">The sequence shown here is derived from an EMBL/GenBank/DDBJ whole genome shotgun (WGS) entry which is preliminary data.</text>
</comment>
<dbReference type="HOGENOM" id="CLU_035071_0_0_1"/>
<dbReference type="EMBL" id="CAIF01000123">
    <property type="protein sequence ID" value="CCH44398.1"/>
    <property type="molecule type" value="Genomic_DNA"/>
</dbReference>
<dbReference type="AlphaFoldDB" id="K0KSU1"/>
<accession>K0KSU1</accession>
<gene>
    <name evidence="1" type="ORF">BN7_3961</name>
</gene>
<proteinExistence type="predicted"/>